<dbReference type="AlphaFoldDB" id="A0A4Z0P2Z2"/>
<evidence type="ECO:0000313" key="1">
    <source>
        <dbReference type="EMBL" id="TGE06063.1"/>
    </source>
</evidence>
<gene>
    <name evidence="1" type="ORF">EU556_14435</name>
</gene>
<keyword evidence="2" id="KW-1185">Reference proteome</keyword>
<proteinExistence type="predicted"/>
<accession>A0A4Z0P2Z2</accession>
<reference evidence="1 2" key="1">
    <citation type="submission" date="2019-04" db="EMBL/GenBank/DDBJ databases">
        <authorList>
            <person name="Feng G."/>
            <person name="Zhang J."/>
            <person name="Zhu H."/>
        </authorList>
    </citation>
    <scope>NUCLEOTIDE SEQUENCE [LARGE SCALE GENOMIC DNA]</scope>
    <source>
        <strain evidence="1 2">92R-1</strain>
    </source>
</reference>
<name>A0A4Z0P2Z2_9BACT</name>
<protein>
    <submittedName>
        <fullName evidence="1">Uncharacterized protein</fullName>
    </submittedName>
</protein>
<sequence length="117" mass="13413">MTIIAWLFSGSTENDVHRLRLQNTIRVDIVAQNIVVEHLNEAYRQQVATEQLIPFRDVQAVRVQASGYAGILYLELADASQLFLLEVEAENIAQLMAIVLRRVVGLPEPVQRPWWKF</sequence>
<dbReference type="Proteomes" id="UP000298337">
    <property type="component" value="Unassembled WGS sequence"/>
</dbReference>
<organism evidence="1 2">
    <name type="scientific">Hymenobacter fodinae</name>
    <dbReference type="NCBI Taxonomy" id="2510796"/>
    <lineage>
        <taxon>Bacteria</taxon>
        <taxon>Pseudomonadati</taxon>
        <taxon>Bacteroidota</taxon>
        <taxon>Cytophagia</taxon>
        <taxon>Cytophagales</taxon>
        <taxon>Hymenobacteraceae</taxon>
        <taxon>Hymenobacter</taxon>
    </lineage>
</organism>
<comment type="caution">
    <text evidence="1">The sequence shown here is derived from an EMBL/GenBank/DDBJ whole genome shotgun (WGS) entry which is preliminary data.</text>
</comment>
<evidence type="ECO:0000313" key="2">
    <source>
        <dbReference type="Proteomes" id="UP000298337"/>
    </source>
</evidence>
<dbReference type="EMBL" id="SRLA01000003">
    <property type="protein sequence ID" value="TGE06063.1"/>
    <property type="molecule type" value="Genomic_DNA"/>
</dbReference>